<keyword evidence="5" id="KW-0012">Acyltransferase</keyword>
<keyword evidence="4" id="KW-0443">Lipid metabolism</keyword>
<dbReference type="Proteomes" id="UP000660262">
    <property type="component" value="Unassembled WGS sequence"/>
</dbReference>
<dbReference type="Gene3D" id="2.160.10.10">
    <property type="entry name" value="Hexapeptide repeat proteins"/>
    <property type="match status" value="1"/>
</dbReference>
<dbReference type="GO" id="GO:0016020">
    <property type="term" value="C:membrane"/>
    <property type="evidence" value="ECO:0007669"/>
    <property type="project" value="GOC"/>
</dbReference>
<name>A0A830HC49_9CHLO</name>
<comment type="caution">
    <text evidence="6">The sequence shown here is derived from an EMBL/GenBank/DDBJ whole genome shotgun (WGS) entry which is preliminary data.</text>
</comment>
<dbReference type="InterPro" id="IPR001451">
    <property type="entry name" value="Hexapep"/>
</dbReference>
<dbReference type="GO" id="GO:0016410">
    <property type="term" value="F:N-acyltransferase activity"/>
    <property type="evidence" value="ECO:0007669"/>
    <property type="project" value="InterPro"/>
</dbReference>
<organism evidence="6 7">
    <name type="scientific">Pycnococcus provasolii</name>
    <dbReference type="NCBI Taxonomy" id="41880"/>
    <lineage>
        <taxon>Eukaryota</taxon>
        <taxon>Viridiplantae</taxon>
        <taxon>Chlorophyta</taxon>
        <taxon>Pseudoscourfieldiophyceae</taxon>
        <taxon>Pseudoscourfieldiales</taxon>
        <taxon>Pycnococcaceae</taxon>
        <taxon>Pycnococcus</taxon>
    </lineage>
</organism>
<dbReference type="InterPro" id="IPR007691">
    <property type="entry name" value="LpxD"/>
</dbReference>
<dbReference type="PANTHER" id="PTHR43378">
    <property type="entry name" value="UDP-3-O-ACYLGLUCOSAMINE N-ACYLTRANSFERASE"/>
    <property type="match status" value="1"/>
</dbReference>
<evidence type="ECO:0000256" key="2">
    <source>
        <dbReference type="ARBA" id="ARBA00022556"/>
    </source>
</evidence>
<dbReference type="Pfam" id="PF00132">
    <property type="entry name" value="Hexapep"/>
    <property type="match status" value="2"/>
</dbReference>
<dbReference type="PANTHER" id="PTHR43378:SF2">
    <property type="entry name" value="UDP-3-O-ACYLGLUCOSAMINE N-ACYLTRANSFERASE 1, MITOCHONDRIAL-RELATED"/>
    <property type="match status" value="1"/>
</dbReference>
<reference evidence="6" key="1">
    <citation type="submission" date="2020-10" db="EMBL/GenBank/DDBJ databases">
        <title>Unveiling of a novel bifunctional photoreceptor, Dualchrome1, isolated from a cosmopolitan green alga.</title>
        <authorList>
            <person name="Suzuki S."/>
            <person name="Kawachi M."/>
        </authorList>
    </citation>
    <scope>NUCLEOTIDE SEQUENCE</scope>
    <source>
        <strain evidence="6">NIES 2893</strain>
    </source>
</reference>
<sequence>MASTHTKAVFRGAGLARARVRVRVQRVVACAPDVAHANTAATHPTAFIHPTASVHPSANVQAGAVVLEGAVIGARVVIGANSIVGEDVQVGEDTHMSFGVRLSNCKVGRRCVFHHGVCIGQDGFGFYFDEDAGRMVKVPQELGVIIGDDVELGANTCVDCGSRRDTVIGNGCKLDNMVQVGHNAQLGENCILCAHVALGGSSSLGERVVMGGKSAVADHVTVAPHSRIAAKAGVIKDIEVPGNDHGGFPATKATLWRKQVAILRRLVARGGVTSESL</sequence>
<evidence type="ECO:0000313" key="6">
    <source>
        <dbReference type="EMBL" id="GHP04654.1"/>
    </source>
</evidence>
<dbReference type="NCBIfam" id="NF002060">
    <property type="entry name" value="PRK00892.1"/>
    <property type="match status" value="1"/>
</dbReference>
<dbReference type="CDD" id="cd03352">
    <property type="entry name" value="LbH_LpxD"/>
    <property type="match status" value="1"/>
</dbReference>
<keyword evidence="2" id="KW-0441">Lipid A biosynthesis</keyword>
<proteinExistence type="predicted"/>
<dbReference type="SUPFAM" id="SSF51161">
    <property type="entry name" value="Trimeric LpxA-like enzymes"/>
    <property type="match status" value="1"/>
</dbReference>
<dbReference type="InterPro" id="IPR011004">
    <property type="entry name" value="Trimer_LpxA-like_sf"/>
</dbReference>
<evidence type="ECO:0000256" key="4">
    <source>
        <dbReference type="ARBA" id="ARBA00023098"/>
    </source>
</evidence>
<evidence type="ECO:0000256" key="1">
    <source>
        <dbReference type="ARBA" id="ARBA00022516"/>
    </source>
</evidence>
<dbReference type="AlphaFoldDB" id="A0A830HC49"/>
<dbReference type="EMBL" id="BNJQ01000008">
    <property type="protein sequence ID" value="GHP04654.1"/>
    <property type="molecule type" value="Genomic_DNA"/>
</dbReference>
<keyword evidence="1" id="KW-0444">Lipid biosynthesis</keyword>
<evidence type="ECO:0000256" key="3">
    <source>
        <dbReference type="ARBA" id="ARBA00022679"/>
    </source>
</evidence>
<accession>A0A830HC49</accession>
<keyword evidence="3" id="KW-0808">Transferase</keyword>
<dbReference type="OrthoDB" id="2355at2759"/>
<dbReference type="GO" id="GO:0009245">
    <property type="term" value="P:lipid A biosynthetic process"/>
    <property type="evidence" value="ECO:0007669"/>
    <property type="project" value="UniProtKB-KW"/>
</dbReference>
<protein>
    <recommendedName>
        <fullName evidence="8">UDP-3-O-[3-hydroxymyristoyl] glucosamine N-acyltransferase non-repeat region domain-containing protein</fullName>
    </recommendedName>
</protein>
<evidence type="ECO:0000256" key="5">
    <source>
        <dbReference type="ARBA" id="ARBA00023315"/>
    </source>
</evidence>
<gene>
    <name evidence="6" type="ORF">PPROV_000340800</name>
</gene>
<evidence type="ECO:0000313" key="7">
    <source>
        <dbReference type="Proteomes" id="UP000660262"/>
    </source>
</evidence>
<keyword evidence="7" id="KW-1185">Reference proteome</keyword>
<evidence type="ECO:0008006" key="8">
    <source>
        <dbReference type="Google" id="ProtNLM"/>
    </source>
</evidence>